<keyword evidence="1" id="KW-1133">Transmembrane helix</keyword>
<dbReference type="Proteomes" id="UP000746584">
    <property type="component" value="Unassembled WGS sequence"/>
</dbReference>
<reference evidence="3 5" key="3">
    <citation type="submission" date="2021-01" db="EMBL/GenBank/DDBJ databases">
        <title>Sequencing the genomes of 1000 actinobacteria strains.</title>
        <authorList>
            <person name="Klenk H.-P."/>
        </authorList>
    </citation>
    <scope>NUCLEOTIDE SEQUENCE [LARGE SCALE GENOMIC DNA]</scope>
    <source>
        <strain evidence="3 5">DSM 20542</strain>
    </source>
</reference>
<gene>
    <name evidence="2" type="ORF">GCM10009769_17090</name>
    <name evidence="3" type="ORF">JOE58_002826</name>
</gene>
<dbReference type="EMBL" id="JAFBCG010000001">
    <property type="protein sequence ID" value="MBM7803575.1"/>
    <property type="molecule type" value="Genomic_DNA"/>
</dbReference>
<comment type="caution">
    <text evidence="2">The sequence shown here is derived from an EMBL/GenBank/DDBJ whole genome shotgun (WGS) entry which is preliminary data.</text>
</comment>
<keyword evidence="5" id="KW-1185">Reference proteome</keyword>
<evidence type="ECO:0000256" key="1">
    <source>
        <dbReference type="SAM" id="Phobius"/>
    </source>
</evidence>
<dbReference type="EMBL" id="BMOI01000006">
    <property type="protein sequence ID" value="GGK99541.1"/>
    <property type="molecule type" value="Genomic_DNA"/>
</dbReference>
<feature type="transmembrane region" description="Helical" evidence="1">
    <location>
        <begin position="12"/>
        <end position="34"/>
    </location>
</feature>
<dbReference type="AlphaFoldDB" id="A0A8H9GAZ0"/>
<evidence type="ECO:0000313" key="2">
    <source>
        <dbReference type="EMBL" id="GGK99541.1"/>
    </source>
</evidence>
<sequence>MSDRPRTSPVQWRRYVPVGLLAGIAAAVVLSLSLTGSLAGG</sequence>
<organism evidence="2 4">
    <name type="scientific">Curtobacterium luteum</name>
    <dbReference type="NCBI Taxonomy" id="33881"/>
    <lineage>
        <taxon>Bacteria</taxon>
        <taxon>Bacillati</taxon>
        <taxon>Actinomycetota</taxon>
        <taxon>Actinomycetes</taxon>
        <taxon>Micrococcales</taxon>
        <taxon>Microbacteriaceae</taxon>
        <taxon>Curtobacterium</taxon>
    </lineage>
</organism>
<protein>
    <submittedName>
        <fullName evidence="2">Uncharacterized protein</fullName>
    </submittedName>
</protein>
<evidence type="ECO:0000313" key="4">
    <source>
        <dbReference type="Proteomes" id="UP000648535"/>
    </source>
</evidence>
<proteinExistence type="predicted"/>
<dbReference type="RefSeq" id="WP_268239150.1">
    <property type="nucleotide sequence ID" value="NZ_BMOI01000006.1"/>
</dbReference>
<keyword evidence="1" id="KW-0472">Membrane</keyword>
<reference evidence="2" key="2">
    <citation type="submission" date="2020-09" db="EMBL/GenBank/DDBJ databases">
        <authorList>
            <person name="Sun Q."/>
            <person name="Ohkuma M."/>
        </authorList>
    </citation>
    <scope>NUCLEOTIDE SEQUENCE</scope>
    <source>
        <strain evidence="2">JCM 1480</strain>
    </source>
</reference>
<keyword evidence="1" id="KW-0812">Transmembrane</keyword>
<evidence type="ECO:0000313" key="5">
    <source>
        <dbReference type="Proteomes" id="UP000746584"/>
    </source>
</evidence>
<name>A0A8H9GAZ0_9MICO</name>
<accession>A0A8H9GAZ0</accession>
<evidence type="ECO:0000313" key="3">
    <source>
        <dbReference type="EMBL" id="MBM7803575.1"/>
    </source>
</evidence>
<dbReference type="Proteomes" id="UP000648535">
    <property type="component" value="Unassembled WGS sequence"/>
</dbReference>
<reference evidence="2" key="1">
    <citation type="journal article" date="2014" name="Int. J. Syst. Evol. Microbiol.">
        <title>Complete genome sequence of Corynebacterium casei LMG S-19264T (=DSM 44701T), isolated from a smear-ripened cheese.</title>
        <authorList>
            <consortium name="US DOE Joint Genome Institute (JGI-PGF)"/>
            <person name="Walter F."/>
            <person name="Albersmeier A."/>
            <person name="Kalinowski J."/>
            <person name="Ruckert C."/>
        </authorList>
    </citation>
    <scope>NUCLEOTIDE SEQUENCE</scope>
    <source>
        <strain evidence="2">JCM 1480</strain>
    </source>
</reference>